<feature type="compositionally biased region" description="Basic and acidic residues" evidence="2">
    <location>
        <begin position="110"/>
        <end position="128"/>
    </location>
</feature>
<feature type="compositionally biased region" description="Polar residues" evidence="2">
    <location>
        <begin position="276"/>
        <end position="291"/>
    </location>
</feature>
<dbReference type="InterPro" id="IPR053181">
    <property type="entry name" value="EcdB-like_regulator"/>
</dbReference>
<feature type="region of interest" description="Disordered" evidence="2">
    <location>
        <begin position="426"/>
        <end position="449"/>
    </location>
</feature>
<comment type="caution">
    <text evidence="4">The sequence shown here is derived from an EMBL/GenBank/DDBJ whole genome shotgun (WGS) entry which is preliminary data.</text>
</comment>
<dbReference type="OrthoDB" id="5244761at2759"/>
<organism evidence="4 5">
    <name type="scientific">Claviceps arundinis</name>
    <dbReference type="NCBI Taxonomy" id="1623583"/>
    <lineage>
        <taxon>Eukaryota</taxon>
        <taxon>Fungi</taxon>
        <taxon>Dikarya</taxon>
        <taxon>Ascomycota</taxon>
        <taxon>Pezizomycotina</taxon>
        <taxon>Sordariomycetes</taxon>
        <taxon>Hypocreomycetidae</taxon>
        <taxon>Hypocreales</taxon>
        <taxon>Clavicipitaceae</taxon>
        <taxon>Claviceps</taxon>
    </lineage>
</organism>
<dbReference type="Gene3D" id="4.10.240.10">
    <property type="entry name" value="Zn(2)-C6 fungal-type DNA-binding domain"/>
    <property type="match status" value="1"/>
</dbReference>
<accession>A0A9P7SPX8</accession>
<dbReference type="InterPro" id="IPR036864">
    <property type="entry name" value="Zn2-C6_fun-type_DNA-bd_sf"/>
</dbReference>
<dbReference type="PANTHER" id="PTHR47785:SF4">
    <property type="entry name" value="ZN(II)2CYS6 TRANSCRIPTION FACTOR (EUROFUNG)"/>
    <property type="match status" value="1"/>
</dbReference>
<gene>
    <name evidence="4" type="ORF">E4U56_001822</name>
</gene>
<dbReference type="GO" id="GO:0000981">
    <property type="term" value="F:DNA-binding transcription factor activity, RNA polymerase II-specific"/>
    <property type="evidence" value="ECO:0007669"/>
    <property type="project" value="InterPro"/>
</dbReference>
<dbReference type="AlphaFoldDB" id="A0A9P7SPX8"/>
<dbReference type="GO" id="GO:0008270">
    <property type="term" value="F:zinc ion binding"/>
    <property type="evidence" value="ECO:0007669"/>
    <property type="project" value="InterPro"/>
</dbReference>
<keyword evidence="1" id="KW-0539">Nucleus</keyword>
<feature type="compositionally biased region" description="Polar residues" evidence="2">
    <location>
        <begin position="650"/>
        <end position="659"/>
    </location>
</feature>
<feature type="region of interest" description="Disordered" evidence="2">
    <location>
        <begin position="650"/>
        <end position="690"/>
    </location>
</feature>
<dbReference type="PANTHER" id="PTHR47785">
    <property type="entry name" value="ZN(II)2CYS6 TRANSCRIPTION FACTOR (EUROFUNG)-RELATED-RELATED"/>
    <property type="match status" value="1"/>
</dbReference>
<feature type="region of interest" description="Disordered" evidence="2">
    <location>
        <begin position="271"/>
        <end position="291"/>
    </location>
</feature>
<dbReference type="PROSITE" id="PS50048">
    <property type="entry name" value="ZN2_CY6_FUNGAL_2"/>
    <property type="match status" value="1"/>
</dbReference>
<feature type="region of interest" description="Disordered" evidence="2">
    <location>
        <begin position="722"/>
        <end position="782"/>
    </location>
</feature>
<dbReference type="Pfam" id="PF00172">
    <property type="entry name" value="Zn_clus"/>
    <property type="match status" value="1"/>
</dbReference>
<protein>
    <recommendedName>
        <fullName evidence="3">Zn(2)-C6 fungal-type domain-containing protein</fullName>
    </recommendedName>
</protein>
<sequence>MDPGPNGKRPRLGTWSASAPSGASLPHPHQTHSTSTTPRPHPVTPLSSTAHPHHHSGPGSYQPQSYPPRHNSLGTGPPSGHHPHSPPPPLLPPLPLTSSASLAESVPQPEHGHAQSHHPELDRRRFEQETLAPMQDHFRQPGPPPHQQQHQQQHQQPQQYQQYHHQSQSSSPAIPPYHQQQYPPRDSVIKRESGDEGRRSNPATGHALDSLPPHTPLPPSTSTQHHHHHHPPPPPPPPPASLQHQSVAYSVEGHQRHMGYDNGIPGALTSGVYRPSSYQPESTIQTPFESHSSYMPSSDQYYGVYASSSSAKKKGSRATQACDQCRQLKAKCDELKPCKTCQDKGTVCKYRDPVPKATDKAQADILQGLSTVQRSVGSLLNHVQRIEGHLMNRMSKLESSVNRLSGGHIESDAVADGELQVMRRSHFETEEESESQYYGETPREYSERPAPPLMAEDELEQEPGEPVPPGEPAIPMNHTTLASLLLNWPVIRDMVKPHLEAVGIRHVSEYPISIEQNRGVLIVYGRGEDSHPSHLSRNLPPDHGNLDMPDDVSDTATSSPLAVDWGHLGGLSPADQFVEYKGGVLTCDGNPDYSEHKVWSYVTSFEDHILNMHPIIQPQVLKDWVRHFLDSLPLRPTRLRHPKAAGASFAVNNASSSMGNAMPGAKRKRSPATEESEASPTSSGATWGRPERSIHNALVLTILALGKVCQSGDRIPDAVHQTETAPRGSSQARNGLSQSPTQGSPPSLPSVFHPSGLTSPKEAERGGGQSRRSSVQGSGSGAVRHGLGLKKNYEAIPGLEYFALATDILGNHLGGYKNMKNVYALIFAGLYYGQLARPMESFAFIHQAGHKLQVIMRPSFQKFRQIKQDMAMIVEPKYNQLALAFWTCLQLESDLIAELQLPPSGLLSYENDMPPPNMSMLQGFDQKVLDSYPAQLYLRTHLNCIHRMFYAPDKHPRDHDPGELDPKFNNVGSVADAVSDMKWVAASFAFKEEDPPSEDLLTARLRAKYWGAQVITYRPFIRQILHWTDSMKNNNSTSPAGFAISEFRQGVAAPVIDPSTRSPTEIPEAVKEYAKRGIKALIESTRALHNVGPDRPIITNVFGTAHAQWGNLLVLSACTQTNVLSEWVPMDLLQNLFCRTIQFLRQSSTLTGCLRTDMLILQGVAGDLFGRENLRPPGSGTFSVLQTPQLNMSVLQPNTSNAT</sequence>
<dbReference type="SUPFAM" id="SSF57701">
    <property type="entry name" value="Zn2/Cys6 DNA-binding domain"/>
    <property type="match status" value="1"/>
</dbReference>
<feature type="domain" description="Zn(2)-C6 fungal-type" evidence="3">
    <location>
        <begin position="321"/>
        <end position="350"/>
    </location>
</feature>
<feature type="compositionally biased region" description="Basic and acidic residues" evidence="2">
    <location>
        <begin position="187"/>
        <end position="199"/>
    </location>
</feature>
<dbReference type="EMBL" id="SRPS01000154">
    <property type="protein sequence ID" value="KAG5965307.1"/>
    <property type="molecule type" value="Genomic_DNA"/>
</dbReference>
<dbReference type="PROSITE" id="PS00463">
    <property type="entry name" value="ZN2_CY6_FUNGAL_1"/>
    <property type="match status" value="1"/>
</dbReference>
<feature type="region of interest" description="Disordered" evidence="2">
    <location>
        <begin position="1"/>
        <end position="244"/>
    </location>
</feature>
<evidence type="ECO:0000256" key="1">
    <source>
        <dbReference type="ARBA" id="ARBA00023242"/>
    </source>
</evidence>
<feature type="compositionally biased region" description="Polar residues" evidence="2">
    <location>
        <begin position="722"/>
        <end position="745"/>
    </location>
</feature>
<feature type="compositionally biased region" description="Pro residues" evidence="2">
    <location>
        <begin position="85"/>
        <end position="95"/>
    </location>
</feature>
<dbReference type="InterPro" id="IPR001138">
    <property type="entry name" value="Zn2Cys6_DnaBD"/>
</dbReference>
<proteinExistence type="predicted"/>
<evidence type="ECO:0000313" key="5">
    <source>
        <dbReference type="Proteomes" id="UP000784919"/>
    </source>
</evidence>
<evidence type="ECO:0000313" key="4">
    <source>
        <dbReference type="EMBL" id="KAG5965307.1"/>
    </source>
</evidence>
<name>A0A9P7SPX8_9HYPO</name>
<dbReference type="CDD" id="cd00067">
    <property type="entry name" value="GAL4"/>
    <property type="match status" value="1"/>
</dbReference>
<evidence type="ECO:0000256" key="2">
    <source>
        <dbReference type="SAM" id="MobiDB-lite"/>
    </source>
</evidence>
<dbReference type="Proteomes" id="UP000784919">
    <property type="component" value="Unassembled WGS sequence"/>
</dbReference>
<feature type="compositionally biased region" description="Low complexity" evidence="2">
    <location>
        <begin position="147"/>
        <end position="172"/>
    </location>
</feature>
<feature type="compositionally biased region" description="Low complexity" evidence="2">
    <location>
        <begin position="770"/>
        <end position="782"/>
    </location>
</feature>
<reference evidence="4" key="1">
    <citation type="journal article" date="2020" name="bioRxiv">
        <title>Whole genome comparisons of ergot fungi reveals the divergence and evolution of species within the genus Claviceps are the result of varying mechanisms driving genome evolution and host range expansion.</title>
        <authorList>
            <person name="Wyka S.A."/>
            <person name="Mondo S.J."/>
            <person name="Liu M."/>
            <person name="Dettman J."/>
            <person name="Nalam V."/>
            <person name="Broders K.D."/>
        </authorList>
    </citation>
    <scope>NUCLEOTIDE SEQUENCE</scope>
    <source>
        <strain evidence="4">CCC 1102</strain>
    </source>
</reference>
<dbReference type="SMART" id="SM00066">
    <property type="entry name" value="GAL4"/>
    <property type="match status" value="1"/>
</dbReference>
<feature type="compositionally biased region" description="Low complexity" evidence="2">
    <location>
        <begin position="26"/>
        <end position="38"/>
    </location>
</feature>
<evidence type="ECO:0000259" key="3">
    <source>
        <dbReference type="PROSITE" id="PS50048"/>
    </source>
</evidence>